<dbReference type="AlphaFoldDB" id="A0AAJ0UEZ9"/>
<dbReference type="NCBIfam" id="TIGR00074">
    <property type="entry name" value="hypC_hupF"/>
    <property type="match status" value="1"/>
</dbReference>
<evidence type="ECO:0008006" key="5">
    <source>
        <dbReference type="Google" id="ProtNLM"/>
    </source>
</evidence>
<reference evidence="3" key="2">
    <citation type="journal article" date="2020" name="Microorganisms">
        <title>Osmotic Adaptation and Compatible Solute Biosynthesis of Phototrophic Bacteria as Revealed from Genome Analyses.</title>
        <authorList>
            <person name="Imhoff J.F."/>
            <person name="Rahn T."/>
            <person name="Kunzel S."/>
            <person name="Keller A."/>
            <person name="Neulinger S.C."/>
        </authorList>
    </citation>
    <scope>NUCLEOTIDE SEQUENCE</scope>
    <source>
        <strain evidence="3">DSM 4395</strain>
    </source>
</reference>
<proteinExistence type="inferred from homology"/>
<dbReference type="InterPro" id="IPR001109">
    <property type="entry name" value="Hydrogenase_HupF/HypC"/>
</dbReference>
<dbReference type="PRINTS" id="PR00445">
    <property type="entry name" value="HUPFHYPC"/>
</dbReference>
<dbReference type="GO" id="GO:0051604">
    <property type="term" value="P:protein maturation"/>
    <property type="evidence" value="ECO:0007669"/>
    <property type="project" value="TreeGrafter"/>
</dbReference>
<name>A0AAJ0UEZ9_HALSE</name>
<dbReference type="PANTHER" id="PTHR35177:SF2">
    <property type="entry name" value="HYDROGENASE MATURATION FACTOR HYBG"/>
    <property type="match status" value="1"/>
</dbReference>
<protein>
    <recommendedName>
        <fullName evidence="5">HypC/HybG/HupF family hydrogenase formation chaperone</fullName>
    </recommendedName>
</protein>
<dbReference type="EMBL" id="NHSF01000041">
    <property type="protein sequence ID" value="MBK5930098.1"/>
    <property type="molecule type" value="Genomic_DNA"/>
</dbReference>
<dbReference type="Pfam" id="PF01455">
    <property type="entry name" value="HupF_HypC"/>
    <property type="match status" value="1"/>
</dbReference>
<keyword evidence="4" id="KW-1185">Reference proteome</keyword>
<evidence type="ECO:0000256" key="1">
    <source>
        <dbReference type="ARBA" id="ARBA00006018"/>
    </source>
</evidence>
<evidence type="ECO:0000313" key="4">
    <source>
        <dbReference type="Proteomes" id="UP001296967"/>
    </source>
</evidence>
<dbReference type="GO" id="GO:0005506">
    <property type="term" value="F:iron ion binding"/>
    <property type="evidence" value="ECO:0007669"/>
    <property type="project" value="TreeGrafter"/>
</dbReference>
<feature type="region of interest" description="Disordered" evidence="2">
    <location>
        <begin position="75"/>
        <end position="108"/>
    </location>
</feature>
<dbReference type="PROSITE" id="PS01097">
    <property type="entry name" value="HUPF_HYPC"/>
    <property type="match status" value="1"/>
</dbReference>
<organism evidence="3 4">
    <name type="scientific">Halochromatium salexigens</name>
    <name type="common">Chromatium salexigens</name>
    <dbReference type="NCBI Taxonomy" id="49447"/>
    <lineage>
        <taxon>Bacteria</taxon>
        <taxon>Pseudomonadati</taxon>
        <taxon>Pseudomonadota</taxon>
        <taxon>Gammaproteobacteria</taxon>
        <taxon>Chromatiales</taxon>
        <taxon>Chromatiaceae</taxon>
        <taxon>Halochromatium</taxon>
    </lineage>
</organism>
<feature type="compositionally biased region" description="Basic and acidic residues" evidence="2">
    <location>
        <begin position="94"/>
        <end position="108"/>
    </location>
</feature>
<dbReference type="FunFam" id="2.30.30.140:FF:000022">
    <property type="entry name" value="Hydrogenase assembly chaperone HybG"/>
    <property type="match status" value="1"/>
</dbReference>
<dbReference type="RefSeq" id="WP_201244519.1">
    <property type="nucleotide sequence ID" value="NZ_NHSF01000041.1"/>
</dbReference>
<dbReference type="Gene3D" id="2.30.30.140">
    <property type="match status" value="1"/>
</dbReference>
<reference evidence="3" key="1">
    <citation type="submission" date="2017-05" db="EMBL/GenBank/DDBJ databases">
        <authorList>
            <person name="Imhoff J.F."/>
            <person name="Rahn T."/>
            <person name="Kuenzel S."/>
            <person name="Neulinger S.C."/>
        </authorList>
    </citation>
    <scope>NUCLEOTIDE SEQUENCE</scope>
    <source>
        <strain evidence="3">DSM 4395</strain>
    </source>
</reference>
<evidence type="ECO:0000313" key="3">
    <source>
        <dbReference type="EMBL" id="MBK5930098.1"/>
    </source>
</evidence>
<dbReference type="SUPFAM" id="SSF159127">
    <property type="entry name" value="HupF/HypC-like"/>
    <property type="match status" value="1"/>
</dbReference>
<dbReference type="Proteomes" id="UP001296967">
    <property type="component" value="Unassembled WGS sequence"/>
</dbReference>
<dbReference type="InterPro" id="IPR019812">
    <property type="entry name" value="Hydgase_assmbl_chp_CS"/>
</dbReference>
<comment type="similarity">
    <text evidence="1">Belongs to the HupF/HypC family.</text>
</comment>
<comment type="caution">
    <text evidence="3">The sequence shown here is derived from an EMBL/GenBank/DDBJ whole genome shotgun (WGS) entry which is preliminary data.</text>
</comment>
<dbReference type="PANTHER" id="PTHR35177">
    <property type="entry name" value="HYDROGENASE MATURATION FACTOR HYBG"/>
    <property type="match status" value="1"/>
</dbReference>
<sequence length="108" mass="11482">MCLAIPAQILEIDQAADAATVSLGGVRRPVSLALIEDAEVGDFVLVHVGYALNKISAEEAERTLAMMREIGELADQEAESIDQAHQADQATELDATHSEHATPSESGR</sequence>
<gene>
    <name evidence="3" type="ORF">CCR82_06050</name>
</gene>
<dbReference type="GO" id="GO:1902670">
    <property type="term" value="F:carbon dioxide binding"/>
    <property type="evidence" value="ECO:0007669"/>
    <property type="project" value="TreeGrafter"/>
</dbReference>
<accession>A0AAJ0UEZ9</accession>
<evidence type="ECO:0000256" key="2">
    <source>
        <dbReference type="SAM" id="MobiDB-lite"/>
    </source>
</evidence>